<dbReference type="CDD" id="cd00207">
    <property type="entry name" value="fer2"/>
    <property type="match status" value="1"/>
</dbReference>
<sequence length="637" mass="67677">MPVDQFAVTFLPDNITVRVAAGTSIMEAANQAGLPLKSTCGGAGTCGRCAIKVQEGKVEVRGGHLPARLREEGYSLACQTMVMGDAIIAIPPESRLGRHQVLLQDKGRLQDSLTDLLGSYPLDPACSVASLVLPEPTLTENTSDASRLLATLRKEKGLEGQLDLVFLQELPDSLRQANWQVDVTLAAGSNRLIRITPLGETRAFGLAIDLGTTTVVVSLLDLRSGERVMRKGSYNRQAVYGDDVISRIIHATSNEGGLEELRQAALATINDLITAILTSGGIDPAEVTAATIAGNTTMTHLLLGINPRYLRLQPYIPAAAELPVLKAAEVGLKINPLAPVQIFPAVASYVGGDIVSGALFTRIASSEELTLFIDIGTNGEMVLGNSDWLISCACSAGPAFEGSGITCGMRAMEGAIEGVSIDPDTLEVELEVIGGGRPSGICGSGLIDCLAKLRRAGIIDRTGNFQEVATPRLRTTDEGPEFVLAWATQSSTQRDIVLTAADIKNLIRSKGAVFAGIQSLLKTVSLEIDAIERIIIAGGFGNYLHIPNAVEIGLLPDLPPEKYIFAGNTSLKGAELALLSQPAWQETLELARRMTYLELSAGNLFMEEFVSALFLPHTRLELFPSVGNGSGDERRSG</sequence>
<dbReference type="InterPro" id="IPR040506">
    <property type="entry name" value="RACo_linker"/>
</dbReference>
<dbReference type="PANTHER" id="PTHR42895">
    <property type="entry name" value="IRON-SULFUR CLUSTER-BINDING PROTEIN-RELATED"/>
    <property type="match status" value="1"/>
</dbReference>
<evidence type="ECO:0000313" key="2">
    <source>
        <dbReference type="EMBL" id="GAF26971.1"/>
    </source>
</evidence>
<accession>A0A0S6UJ33</accession>
<dbReference type="InterPro" id="IPR001041">
    <property type="entry name" value="2Fe-2S_ferredoxin-type"/>
</dbReference>
<dbReference type="InterPro" id="IPR043129">
    <property type="entry name" value="ATPase_NBD"/>
</dbReference>
<dbReference type="InterPro" id="IPR036010">
    <property type="entry name" value="2Fe-2S_ferredoxin-like_sf"/>
</dbReference>
<dbReference type="Pfam" id="PF14574">
    <property type="entry name" value="RACo_C_ter"/>
    <property type="match status" value="1"/>
</dbReference>
<protein>
    <submittedName>
        <fullName evidence="2">Uncharacterized metal-binding protein</fullName>
    </submittedName>
</protein>
<dbReference type="EMBL" id="DF238840">
    <property type="protein sequence ID" value="GAF26971.1"/>
    <property type="molecule type" value="Genomic_DNA"/>
</dbReference>
<proteinExistence type="predicted"/>
<evidence type="ECO:0000259" key="1">
    <source>
        <dbReference type="PROSITE" id="PS51085"/>
    </source>
</evidence>
<dbReference type="Proteomes" id="UP000063718">
    <property type="component" value="Unassembled WGS sequence"/>
</dbReference>
<dbReference type="SUPFAM" id="SSF53067">
    <property type="entry name" value="Actin-like ATPase domain"/>
    <property type="match status" value="1"/>
</dbReference>
<dbReference type="InterPro" id="IPR042259">
    <property type="entry name" value="Raco-like_middle_sf"/>
</dbReference>
<reference evidence="2" key="1">
    <citation type="journal article" date="2014" name="Gene">
        <title>Genome-guided analysis of transformation efficiency and carbon dioxide assimilation by Moorella thermoacetica Y72.</title>
        <authorList>
            <person name="Tsukahara K."/>
            <person name="Kita A."/>
            <person name="Nakashimada Y."/>
            <person name="Hoshino T."/>
            <person name="Murakami K."/>
        </authorList>
    </citation>
    <scope>NUCLEOTIDE SEQUENCE [LARGE SCALE GENOMIC DNA]</scope>
    <source>
        <strain evidence="2">Y72</strain>
    </source>
</reference>
<organism evidence="2">
    <name type="scientific">Moorella thermoacetica Y72</name>
    <dbReference type="NCBI Taxonomy" id="1325331"/>
    <lineage>
        <taxon>Bacteria</taxon>
        <taxon>Bacillati</taxon>
        <taxon>Bacillota</taxon>
        <taxon>Clostridia</taxon>
        <taxon>Neomoorellales</taxon>
        <taxon>Neomoorellaceae</taxon>
        <taxon>Neomoorella</taxon>
    </lineage>
</organism>
<name>A0A0S6UJ33_NEOTH</name>
<dbReference type="AlphaFoldDB" id="A0A0S6UJ33"/>
<dbReference type="PROSITE" id="PS51085">
    <property type="entry name" value="2FE2S_FER_2"/>
    <property type="match status" value="1"/>
</dbReference>
<dbReference type="InterPro" id="IPR041414">
    <property type="entry name" value="Raco-like_middle"/>
</dbReference>
<dbReference type="SUPFAM" id="SSF54292">
    <property type="entry name" value="2Fe-2S ferredoxin-like"/>
    <property type="match status" value="1"/>
</dbReference>
<dbReference type="InterPro" id="IPR012675">
    <property type="entry name" value="Beta-grasp_dom_sf"/>
</dbReference>
<dbReference type="Gene3D" id="3.30.420.480">
    <property type="entry name" value="Domain of unknown function (DUF4445)"/>
    <property type="match status" value="1"/>
</dbReference>
<dbReference type="Gene3D" id="3.10.20.30">
    <property type="match status" value="1"/>
</dbReference>
<dbReference type="GO" id="GO:0051536">
    <property type="term" value="F:iron-sulfur cluster binding"/>
    <property type="evidence" value="ECO:0007669"/>
    <property type="project" value="InterPro"/>
</dbReference>
<gene>
    <name evidence="2" type="ORF">MTY_2311</name>
</gene>
<dbReference type="Pfam" id="PF17650">
    <property type="entry name" value="RACo_linker"/>
    <property type="match status" value="1"/>
</dbReference>
<dbReference type="InterPro" id="IPR027980">
    <property type="entry name" value="RACo_C"/>
</dbReference>
<dbReference type="InterPro" id="IPR052911">
    <property type="entry name" value="Corrinoid_activation_enz"/>
</dbReference>
<dbReference type="PANTHER" id="PTHR42895:SF2">
    <property type="entry name" value="IRON-SULFUR CLUSTER PROTEIN"/>
    <property type="match status" value="1"/>
</dbReference>
<dbReference type="Pfam" id="PF17651">
    <property type="entry name" value="Raco_middle"/>
    <property type="match status" value="1"/>
</dbReference>
<dbReference type="Pfam" id="PF00111">
    <property type="entry name" value="Fer2"/>
    <property type="match status" value="1"/>
</dbReference>
<dbReference type="Gene3D" id="3.10.20.880">
    <property type="match status" value="1"/>
</dbReference>
<feature type="domain" description="2Fe-2S ferredoxin-type" evidence="1">
    <location>
        <begin position="6"/>
        <end position="94"/>
    </location>
</feature>